<feature type="region of interest" description="Disordered" evidence="1">
    <location>
        <begin position="63"/>
        <end position="85"/>
    </location>
</feature>
<reference evidence="2" key="1">
    <citation type="journal article" date="2022" name="bioRxiv">
        <title>Sequencing and chromosome-scale assembly of the giantPleurodeles waltlgenome.</title>
        <authorList>
            <person name="Brown T."/>
            <person name="Elewa A."/>
            <person name="Iarovenko S."/>
            <person name="Subramanian E."/>
            <person name="Araus A.J."/>
            <person name="Petzold A."/>
            <person name="Susuki M."/>
            <person name="Suzuki K.-i.T."/>
            <person name="Hayashi T."/>
            <person name="Toyoda A."/>
            <person name="Oliveira C."/>
            <person name="Osipova E."/>
            <person name="Leigh N.D."/>
            <person name="Simon A."/>
            <person name="Yun M.H."/>
        </authorList>
    </citation>
    <scope>NUCLEOTIDE SEQUENCE</scope>
    <source>
        <strain evidence="2">20211129_DDA</strain>
        <tissue evidence="2">Liver</tissue>
    </source>
</reference>
<keyword evidence="3" id="KW-1185">Reference proteome</keyword>
<organism evidence="2 3">
    <name type="scientific">Pleurodeles waltl</name>
    <name type="common">Iberian ribbed newt</name>
    <dbReference type="NCBI Taxonomy" id="8319"/>
    <lineage>
        <taxon>Eukaryota</taxon>
        <taxon>Metazoa</taxon>
        <taxon>Chordata</taxon>
        <taxon>Craniata</taxon>
        <taxon>Vertebrata</taxon>
        <taxon>Euteleostomi</taxon>
        <taxon>Amphibia</taxon>
        <taxon>Batrachia</taxon>
        <taxon>Caudata</taxon>
        <taxon>Salamandroidea</taxon>
        <taxon>Salamandridae</taxon>
        <taxon>Pleurodelinae</taxon>
        <taxon>Pleurodeles</taxon>
    </lineage>
</organism>
<protein>
    <submittedName>
        <fullName evidence="2">Uncharacterized protein</fullName>
    </submittedName>
</protein>
<evidence type="ECO:0000313" key="3">
    <source>
        <dbReference type="Proteomes" id="UP001066276"/>
    </source>
</evidence>
<sequence length="85" mass="9094">MEPVSPAVGEIAPVFEAYYGNLYEAEPGGPPDDLAQFAADLPLLHLSSEMCDSLKAEITDKELRATPSQVHPGKVPGPNRLSAEF</sequence>
<gene>
    <name evidence="2" type="ORF">NDU88_002531</name>
</gene>
<dbReference type="AlphaFoldDB" id="A0AAV7QC06"/>
<comment type="caution">
    <text evidence="2">The sequence shown here is derived from an EMBL/GenBank/DDBJ whole genome shotgun (WGS) entry which is preliminary data.</text>
</comment>
<proteinExistence type="predicted"/>
<evidence type="ECO:0000256" key="1">
    <source>
        <dbReference type="SAM" id="MobiDB-lite"/>
    </source>
</evidence>
<name>A0AAV7QC06_PLEWA</name>
<evidence type="ECO:0000313" key="2">
    <source>
        <dbReference type="EMBL" id="KAJ1136113.1"/>
    </source>
</evidence>
<dbReference type="Proteomes" id="UP001066276">
    <property type="component" value="Chromosome 6"/>
</dbReference>
<dbReference type="EMBL" id="JANPWB010000010">
    <property type="protein sequence ID" value="KAJ1136113.1"/>
    <property type="molecule type" value="Genomic_DNA"/>
</dbReference>
<accession>A0AAV7QC06</accession>